<dbReference type="GO" id="GO:0006450">
    <property type="term" value="P:regulation of translational fidelity"/>
    <property type="evidence" value="ECO:0007669"/>
    <property type="project" value="InterPro"/>
</dbReference>
<dbReference type="InterPro" id="IPR003837">
    <property type="entry name" value="GatC"/>
</dbReference>
<evidence type="ECO:0000256" key="3">
    <source>
        <dbReference type="ARBA" id="ARBA00024799"/>
    </source>
</evidence>
<name>A0A1G9NI89_9FIRM</name>
<dbReference type="GO" id="GO:0016740">
    <property type="term" value="F:transferase activity"/>
    <property type="evidence" value="ECO:0007669"/>
    <property type="project" value="UniProtKB-KW"/>
</dbReference>
<reference evidence="8 9" key="1">
    <citation type="submission" date="2016-10" db="EMBL/GenBank/DDBJ databases">
        <authorList>
            <person name="de Groot N.N."/>
        </authorList>
    </citation>
    <scope>NUCLEOTIDE SEQUENCE [LARGE SCALE GENOMIC DNA]</scope>
    <source>
        <strain evidence="8 9">SLAS-1</strain>
    </source>
</reference>
<evidence type="ECO:0000256" key="6">
    <source>
        <dbReference type="HAMAP-Rule" id="MF_00122"/>
    </source>
</evidence>
<comment type="function">
    <text evidence="3 6">Allows the formation of correctly charged Asn-tRNA(Asn) or Gln-tRNA(Gln) through the transamidation of misacylated Asp-tRNA(Asn) or Glu-tRNA(Gln) in organisms which lack either or both of asparaginyl-tRNA or glutaminyl-tRNA synthetases. The reaction takes place in the presence of glutamine and ATP through an activated phospho-Asp-tRNA(Asn) or phospho-Glu-tRNA(Gln).</text>
</comment>
<dbReference type="STRING" id="321763.SAMN04488692_11071"/>
<dbReference type="GO" id="GO:0006412">
    <property type="term" value="P:translation"/>
    <property type="evidence" value="ECO:0007669"/>
    <property type="project" value="UniProtKB-UniRule"/>
</dbReference>
<dbReference type="PANTHER" id="PTHR15004">
    <property type="entry name" value="GLUTAMYL-TRNA(GLN) AMIDOTRANSFERASE SUBUNIT C, MITOCHONDRIAL"/>
    <property type="match status" value="1"/>
</dbReference>
<dbReference type="EMBL" id="FNGO01000010">
    <property type="protein sequence ID" value="SDL85707.1"/>
    <property type="molecule type" value="Genomic_DNA"/>
</dbReference>
<organism evidence="8 9">
    <name type="scientific">Halarsenatibacter silvermanii</name>
    <dbReference type="NCBI Taxonomy" id="321763"/>
    <lineage>
        <taxon>Bacteria</taxon>
        <taxon>Bacillati</taxon>
        <taxon>Bacillota</taxon>
        <taxon>Clostridia</taxon>
        <taxon>Halanaerobiales</taxon>
        <taxon>Halarsenatibacteraceae</taxon>
        <taxon>Halarsenatibacter</taxon>
    </lineage>
</organism>
<dbReference type="Pfam" id="PF02686">
    <property type="entry name" value="GatC"/>
    <property type="match status" value="1"/>
</dbReference>
<keyword evidence="6" id="KW-0067">ATP-binding</keyword>
<dbReference type="SUPFAM" id="SSF141000">
    <property type="entry name" value="Glu-tRNAGln amidotransferase C subunit"/>
    <property type="match status" value="1"/>
</dbReference>
<keyword evidence="6" id="KW-0436">Ligase</keyword>
<dbReference type="GO" id="GO:0070681">
    <property type="term" value="P:glutaminyl-tRNAGln biosynthesis via transamidation"/>
    <property type="evidence" value="ECO:0007669"/>
    <property type="project" value="TreeGrafter"/>
</dbReference>
<evidence type="ECO:0000256" key="1">
    <source>
        <dbReference type="ARBA" id="ARBA00010757"/>
    </source>
</evidence>
<evidence type="ECO:0000313" key="9">
    <source>
        <dbReference type="Proteomes" id="UP000199476"/>
    </source>
</evidence>
<accession>A0A1G9NI89</accession>
<dbReference type="Gene3D" id="1.10.20.60">
    <property type="entry name" value="Glu-tRNAGln amidotransferase C subunit, N-terminal domain"/>
    <property type="match status" value="1"/>
</dbReference>
<dbReference type="GO" id="GO:0005524">
    <property type="term" value="F:ATP binding"/>
    <property type="evidence" value="ECO:0007669"/>
    <property type="project" value="UniProtKB-KW"/>
</dbReference>
<gene>
    <name evidence="6" type="primary">gatC</name>
    <name evidence="8" type="ORF">SAMN04488692_11071</name>
</gene>
<evidence type="ECO:0000256" key="5">
    <source>
        <dbReference type="ARBA" id="ARBA00047913"/>
    </source>
</evidence>
<dbReference type="OrthoDB" id="9813938at2"/>
<feature type="region of interest" description="Disordered" evidence="7">
    <location>
        <begin position="63"/>
        <end position="96"/>
    </location>
</feature>
<dbReference type="PANTHER" id="PTHR15004:SF0">
    <property type="entry name" value="GLUTAMYL-TRNA(GLN) AMIDOTRANSFERASE SUBUNIT C, MITOCHONDRIAL"/>
    <property type="match status" value="1"/>
</dbReference>
<keyword evidence="8" id="KW-0808">Transferase</keyword>
<evidence type="ECO:0000256" key="7">
    <source>
        <dbReference type="SAM" id="MobiDB-lite"/>
    </source>
</evidence>
<dbReference type="GO" id="GO:0050566">
    <property type="term" value="F:asparaginyl-tRNA synthase (glutamine-hydrolyzing) activity"/>
    <property type="evidence" value="ECO:0007669"/>
    <property type="project" value="RHEA"/>
</dbReference>
<dbReference type="GO" id="GO:0050567">
    <property type="term" value="F:glutaminyl-tRNA synthase (glutamine-hydrolyzing) activity"/>
    <property type="evidence" value="ECO:0007669"/>
    <property type="project" value="UniProtKB-UniRule"/>
</dbReference>
<keyword evidence="6" id="KW-0648">Protein biosynthesis</keyword>
<comment type="similarity">
    <text evidence="1 6">Belongs to the GatC family.</text>
</comment>
<dbReference type="EC" id="6.3.5.-" evidence="6"/>
<proteinExistence type="inferred from homology"/>
<keyword evidence="9" id="KW-1185">Reference proteome</keyword>
<dbReference type="AlphaFoldDB" id="A0A1G9NI89"/>
<evidence type="ECO:0000256" key="4">
    <source>
        <dbReference type="ARBA" id="ARBA00047380"/>
    </source>
</evidence>
<dbReference type="InterPro" id="IPR036113">
    <property type="entry name" value="Asp/Glu-ADT_sf_sub_c"/>
</dbReference>
<dbReference type="HAMAP" id="MF_00122">
    <property type="entry name" value="GatC"/>
    <property type="match status" value="1"/>
</dbReference>
<feature type="compositionally biased region" description="Basic and acidic residues" evidence="7">
    <location>
        <begin position="63"/>
        <end position="85"/>
    </location>
</feature>
<dbReference type="NCBIfam" id="TIGR00135">
    <property type="entry name" value="gatC"/>
    <property type="match status" value="1"/>
</dbReference>
<evidence type="ECO:0000313" key="8">
    <source>
        <dbReference type="EMBL" id="SDL85707.1"/>
    </source>
</evidence>
<comment type="subunit">
    <text evidence="2 6">Heterotrimer of A, B and C subunits.</text>
</comment>
<keyword evidence="6" id="KW-0547">Nucleotide-binding</keyword>
<evidence type="ECO:0000256" key="2">
    <source>
        <dbReference type="ARBA" id="ARBA00011123"/>
    </source>
</evidence>
<dbReference type="Proteomes" id="UP000199476">
    <property type="component" value="Unassembled WGS sequence"/>
</dbReference>
<sequence length="96" mass="11125">MIDRDDVEDLARLAKLELSEAEKEQFAGELKDVVDYVNKILEIDTEGVKPTYYPQPRENVVREDEVTNEDRRDEMLEEAPEKTEGQFRVPGIGKQD</sequence>
<protein>
    <recommendedName>
        <fullName evidence="6">Aspartyl/glutamyl-tRNA(Asn/Gln) amidotransferase subunit C</fullName>
        <shortName evidence="6">Asp/Glu-ADT subunit C</shortName>
        <ecNumber evidence="6">6.3.5.-</ecNumber>
    </recommendedName>
</protein>
<comment type="catalytic activity">
    <reaction evidence="5 6">
        <text>L-glutamyl-tRNA(Gln) + L-glutamine + ATP + H2O = L-glutaminyl-tRNA(Gln) + L-glutamate + ADP + phosphate + H(+)</text>
        <dbReference type="Rhea" id="RHEA:17521"/>
        <dbReference type="Rhea" id="RHEA-COMP:9681"/>
        <dbReference type="Rhea" id="RHEA-COMP:9684"/>
        <dbReference type="ChEBI" id="CHEBI:15377"/>
        <dbReference type="ChEBI" id="CHEBI:15378"/>
        <dbReference type="ChEBI" id="CHEBI:29985"/>
        <dbReference type="ChEBI" id="CHEBI:30616"/>
        <dbReference type="ChEBI" id="CHEBI:43474"/>
        <dbReference type="ChEBI" id="CHEBI:58359"/>
        <dbReference type="ChEBI" id="CHEBI:78520"/>
        <dbReference type="ChEBI" id="CHEBI:78521"/>
        <dbReference type="ChEBI" id="CHEBI:456216"/>
    </reaction>
</comment>
<comment type="catalytic activity">
    <reaction evidence="4 6">
        <text>L-aspartyl-tRNA(Asn) + L-glutamine + ATP + H2O = L-asparaginyl-tRNA(Asn) + L-glutamate + ADP + phosphate + 2 H(+)</text>
        <dbReference type="Rhea" id="RHEA:14513"/>
        <dbReference type="Rhea" id="RHEA-COMP:9674"/>
        <dbReference type="Rhea" id="RHEA-COMP:9677"/>
        <dbReference type="ChEBI" id="CHEBI:15377"/>
        <dbReference type="ChEBI" id="CHEBI:15378"/>
        <dbReference type="ChEBI" id="CHEBI:29985"/>
        <dbReference type="ChEBI" id="CHEBI:30616"/>
        <dbReference type="ChEBI" id="CHEBI:43474"/>
        <dbReference type="ChEBI" id="CHEBI:58359"/>
        <dbReference type="ChEBI" id="CHEBI:78515"/>
        <dbReference type="ChEBI" id="CHEBI:78516"/>
        <dbReference type="ChEBI" id="CHEBI:456216"/>
    </reaction>
</comment>